<keyword evidence="2" id="KW-1185">Reference proteome</keyword>
<dbReference type="EMBL" id="CP097510">
    <property type="protein sequence ID" value="URE34476.1"/>
    <property type="molecule type" value="Genomic_DNA"/>
</dbReference>
<evidence type="ECO:0000313" key="2">
    <source>
        <dbReference type="Proteomes" id="UP001055439"/>
    </source>
</evidence>
<dbReference type="AlphaFoldDB" id="A0A9E7KYX8"/>
<gene>
    <name evidence="1" type="ORF">MUK42_16878</name>
</gene>
<accession>A0A9E7KYX8</accession>
<evidence type="ECO:0000313" key="1">
    <source>
        <dbReference type="EMBL" id="URE34476.1"/>
    </source>
</evidence>
<reference evidence="1" key="1">
    <citation type="submission" date="2022-05" db="EMBL/GenBank/DDBJ databases">
        <title>The Musa troglodytarum L. genome provides insights into the mechanism of non-climacteric behaviour and enrichment of carotenoids.</title>
        <authorList>
            <person name="Wang J."/>
        </authorList>
    </citation>
    <scope>NUCLEOTIDE SEQUENCE</scope>
    <source>
        <tissue evidence="1">Leaf</tissue>
    </source>
</reference>
<sequence>MCDLKFATPSLEKKDVDLAGQTCALFTGQRTWQLAGKPHSRSPCSSRAMLILYTISAKKVAAATCRAGSLRPFLEDEKPGID</sequence>
<dbReference type="Proteomes" id="UP001055439">
    <property type="component" value="Chromosome 8"/>
</dbReference>
<name>A0A9E7KYX8_9LILI</name>
<proteinExistence type="predicted"/>
<protein>
    <submittedName>
        <fullName evidence="1">Uncharacterized protein</fullName>
    </submittedName>
</protein>
<organism evidence="1 2">
    <name type="scientific">Musa troglodytarum</name>
    <name type="common">fe'i banana</name>
    <dbReference type="NCBI Taxonomy" id="320322"/>
    <lineage>
        <taxon>Eukaryota</taxon>
        <taxon>Viridiplantae</taxon>
        <taxon>Streptophyta</taxon>
        <taxon>Embryophyta</taxon>
        <taxon>Tracheophyta</taxon>
        <taxon>Spermatophyta</taxon>
        <taxon>Magnoliopsida</taxon>
        <taxon>Liliopsida</taxon>
        <taxon>Zingiberales</taxon>
        <taxon>Musaceae</taxon>
        <taxon>Musa</taxon>
    </lineage>
</organism>